<evidence type="ECO:0000313" key="3">
    <source>
        <dbReference type="EMBL" id="KAA6402969.1"/>
    </source>
</evidence>
<sequence>MFPYVALLLLTGRVACGLTHAEAELLLEAGLRSGNCRVNKEKQLSNTNSALNYLKSIGVVRLQKITVNSISQDDQEKEGYQSDQSENGVLCGVGERLGLKNIQVIEKLKAACGRVWDCVNTMQKEQEQENDDNQSINDNDLEDKQEDNSD</sequence>
<evidence type="ECO:0000256" key="1">
    <source>
        <dbReference type="SAM" id="MobiDB-lite"/>
    </source>
</evidence>
<evidence type="ECO:0000313" key="4">
    <source>
        <dbReference type="Proteomes" id="UP000324800"/>
    </source>
</evidence>
<organism evidence="3 4">
    <name type="scientific">Streblomastix strix</name>
    <dbReference type="NCBI Taxonomy" id="222440"/>
    <lineage>
        <taxon>Eukaryota</taxon>
        <taxon>Metamonada</taxon>
        <taxon>Preaxostyla</taxon>
        <taxon>Oxymonadida</taxon>
        <taxon>Streblomastigidae</taxon>
        <taxon>Streblomastix</taxon>
    </lineage>
</organism>
<proteinExistence type="predicted"/>
<comment type="caution">
    <text evidence="3">The sequence shown here is derived from an EMBL/GenBank/DDBJ whole genome shotgun (WGS) entry which is preliminary data.</text>
</comment>
<reference evidence="3 4" key="1">
    <citation type="submission" date="2019-03" db="EMBL/GenBank/DDBJ databases">
        <title>Single cell metagenomics reveals metabolic interactions within the superorganism composed of flagellate Streblomastix strix and complex community of Bacteroidetes bacteria on its surface.</title>
        <authorList>
            <person name="Treitli S.C."/>
            <person name="Kolisko M."/>
            <person name="Husnik F."/>
            <person name="Keeling P."/>
            <person name="Hampl V."/>
        </authorList>
    </citation>
    <scope>NUCLEOTIDE SEQUENCE [LARGE SCALE GENOMIC DNA]</scope>
    <source>
        <strain evidence="3">ST1C</strain>
    </source>
</reference>
<protein>
    <submittedName>
        <fullName evidence="3">Uncharacterized protein</fullName>
    </submittedName>
</protein>
<name>A0A5J4X8Z2_9EUKA</name>
<feature type="signal peptide" evidence="2">
    <location>
        <begin position="1"/>
        <end position="21"/>
    </location>
</feature>
<dbReference type="AlphaFoldDB" id="A0A5J4X8Z2"/>
<evidence type="ECO:0000256" key="2">
    <source>
        <dbReference type="SAM" id="SignalP"/>
    </source>
</evidence>
<feature type="chain" id="PRO_5023876211" evidence="2">
    <location>
        <begin position="22"/>
        <end position="150"/>
    </location>
</feature>
<gene>
    <name evidence="3" type="ORF">EZS28_001511</name>
</gene>
<accession>A0A5J4X8Z2</accession>
<dbReference type="EMBL" id="SNRW01000158">
    <property type="protein sequence ID" value="KAA6402969.1"/>
    <property type="molecule type" value="Genomic_DNA"/>
</dbReference>
<feature type="compositionally biased region" description="Acidic residues" evidence="1">
    <location>
        <begin position="139"/>
        <end position="150"/>
    </location>
</feature>
<dbReference type="Proteomes" id="UP000324800">
    <property type="component" value="Unassembled WGS sequence"/>
</dbReference>
<keyword evidence="2" id="KW-0732">Signal</keyword>
<feature type="region of interest" description="Disordered" evidence="1">
    <location>
        <begin position="124"/>
        <end position="150"/>
    </location>
</feature>